<evidence type="ECO:0000313" key="2">
    <source>
        <dbReference type="Proteomes" id="UP000679848"/>
    </source>
</evidence>
<dbReference type="EMBL" id="AP023420">
    <property type="protein sequence ID" value="BCK85187.1"/>
    <property type="molecule type" value="Genomic_DNA"/>
</dbReference>
<dbReference type="RefSeq" id="WP_187030484.1">
    <property type="nucleotide sequence ID" value="NZ_AP023420.1"/>
</dbReference>
<protein>
    <submittedName>
        <fullName evidence="1">Uncharacterized protein</fullName>
    </submittedName>
</protein>
<gene>
    <name evidence="1" type="ORF">MM59RIKEN_25060</name>
</gene>
<reference evidence="1" key="1">
    <citation type="submission" date="2020-09" db="EMBL/GenBank/DDBJ databases">
        <title>New species isolated from human feces.</title>
        <authorList>
            <person name="Kitahara M."/>
            <person name="Shigeno Y."/>
            <person name="Shime M."/>
            <person name="Matsumoto Y."/>
            <person name="Nakamura S."/>
            <person name="Motooka D."/>
            <person name="Fukuoka S."/>
            <person name="Nishikawa H."/>
            <person name="Benno Y."/>
        </authorList>
    </citation>
    <scope>NUCLEOTIDE SEQUENCE</scope>
    <source>
        <strain evidence="1">MM59</strain>
    </source>
</reference>
<dbReference type="KEGG" id="pfaa:MM59RIKEN_25060"/>
<keyword evidence="2" id="KW-1185">Reference proteome</keyword>
<dbReference type="AlphaFoldDB" id="A0A810QG63"/>
<evidence type="ECO:0000313" key="1">
    <source>
        <dbReference type="EMBL" id="BCK85187.1"/>
    </source>
</evidence>
<organism evidence="1 2">
    <name type="scientific">Pusillibacter faecalis</name>
    <dbReference type="NCBI Taxonomy" id="2714358"/>
    <lineage>
        <taxon>Bacteria</taxon>
        <taxon>Bacillati</taxon>
        <taxon>Bacillota</taxon>
        <taxon>Clostridia</taxon>
        <taxon>Eubacteriales</taxon>
        <taxon>Oscillospiraceae</taxon>
        <taxon>Pusillibacter</taxon>
    </lineage>
</organism>
<accession>A0A810QG63</accession>
<sequence>MENFPAYYTMLFNAITEALRLIGKSRHADAALLLKDAQIRAEDAYIEADSSPASPED</sequence>
<proteinExistence type="predicted"/>
<name>A0A810QG63_9FIRM</name>
<dbReference type="Proteomes" id="UP000679848">
    <property type="component" value="Chromosome"/>
</dbReference>